<proteinExistence type="predicted"/>
<dbReference type="PANTHER" id="PTHR30246:SF1">
    <property type="entry name" value="2-DEHYDRO-3-DEOXY-6-PHOSPHOGALACTONATE ALDOLASE-RELATED"/>
    <property type="match status" value="1"/>
</dbReference>
<accession>A0ABS6TGA4</accession>
<evidence type="ECO:0000256" key="2">
    <source>
        <dbReference type="ARBA" id="ARBA00023277"/>
    </source>
</evidence>
<evidence type="ECO:0000313" key="4">
    <source>
        <dbReference type="Proteomes" id="UP000774130"/>
    </source>
</evidence>
<protein>
    <submittedName>
        <fullName evidence="3">Bifunctional 4-hydroxy-2-oxoglutarate aldolase/2-dehydro-3-deoxy-phosphogluconate aldolase</fullName>
    </submittedName>
</protein>
<reference evidence="3 4" key="1">
    <citation type="submission" date="2021-06" db="EMBL/GenBank/DDBJ databases">
        <title>Enterococcus alishanensis sp. nov., a novel lactic acid bacterium isolated from fresh coffee beans.</title>
        <authorList>
            <person name="Chen Y.-S."/>
        </authorList>
    </citation>
    <scope>NUCLEOTIDE SEQUENCE [LARGE SCALE GENOMIC DNA]</scope>
    <source>
        <strain evidence="3 4">ALS3</strain>
    </source>
</reference>
<evidence type="ECO:0000313" key="3">
    <source>
        <dbReference type="EMBL" id="MBV7391882.1"/>
    </source>
</evidence>
<dbReference type="PANTHER" id="PTHR30246">
    <property type="entry name" value="2-KETO-3-DEOXY-6-PHOSPHOGLUCONATE ALDOLASE"/>
    <property type="match status" value="1"/>
</dbReference>
<sequence length="222" mass="23871">MTENIINVIEENKIIAICRGTYGEELFQLVSALEKGGVKLVEVTFDQGDPDCLSKTSTAIAKLSQKFNDSMVIGAGTVVTLEQVETAYQAGAKYIISPNTNPAIIKRTKELGMVSMPGAMTPTEILAAHEAGADFVKVFPVGALGLGYVKDIRGPINHVKLIATAGVTPDNLKDYLAAGFSGSGISGYLTNKKFIQSKQFDVLTEHAKELMQIVEKFKAENK</sequence>
<keyword evidence="4" id="KW-1185">Reference proteome</keyword>
<gene>
    <name evidence="3" type="ORF">KUA55_14430</name>
</gene>
<keyword evidence="2" id="KW-0119">Carbohydrate metabolism</keyword>
<dbReference type="InterPro" id="IPR000887">
    <property type="entry name" value="Aldlse_KDPG_KHG"/>
</dbReference>
<dbReference type="CDD" id="cd00452">
    <property type="entry name" value="KDPG_aldolase"/>
    <property type="match status" value="1"/>
</dbReference>
<dbReference type="Pfam" id="PF01081">
    <property type="entry name" value="Aldolase"/>
    <property type="match status" value="1"/>
</dbReference>
<dbReference type="NCBIfam" id="TIGR01182">
    <property type="entry name" value="eda"/>
    <property type="match status" value="1"/>
</dbReference>
<comment type="caution">
    <text evidence="3">The sequence shown here is derived from an EMBL/GenBank/DDBJ whole genome shotgun (WGS) entry which is preliminary data.</text>
</comment>
<evidence type="ECO:0000256" key="1">
    <source>
        <dbReference type="ARBA" id="ARBA00023239"/>
    </source>
</evidence>
<dbReference type="RefSeq" id="WP_218327089.1">
    <property type="nucleotide sequence ID" value="NZ_JAHUZB010000006.1"/>
</dbReference>
<dbReference type="Proteomes" id="UP000774130">
    <property type="component" value="Unassembled WGS sequence"/>
</dbReference>
<keyword evidence="1" id="KW-0456">Lyase</keyword>
<dbReference type="EMBL" id="JAHUZB010000006">
    <property type="protein sequence ID" value="MBV7391882.1"/>
    <property type="molecule type" value="Genomic_DNA"/>
</dbReference>
<organism evidence="3 4">
    <name type="scientific">Enterococcus alishanensis</name>
    <dbReference type="NCBI Taxonomy" id="1303817"/>
    <lineage>
        <taxon>Bacteria</taxon>
        <taxon>Bacillati</taxon>
        <taxon>Bacillota</taxon>
        <taxon>Bacilli</taxon>
        <taxon>Lactobacillales</taxon>
        <taxon>Enterococcaceae</taxon>
        <taxon>Enterococcus</taxon>
    </lineage>
</organism>
<name>A0ABS6TGA4_9ENTE</name>